<sequence>MLSQRAIGRAALACKQYSTARNLRSVPTLPDASIDTFRQQAFEPATPALLPRGTFNHVPAIAKWFLKASGKGSSVLEINRSYLSNYASTLVPVEITNQDNFARIEQPLSFFLDASTPLLAPPTANIYLAQASLSDLPKGLREDVPTPELVLNAGKGDVYNSSIWLGLAPTYTPLHRDPNPNLFVQLAGRKTVRLYQPKVGHGIFAKVQERIGGSANAAIRGEEMMQGAEKKALEEEVWGGSDDARPMKDACWEVEVSSGDGLFIPKGWWHSIKGTGDGMTGSVNWWFR</sequence>
<dbReference type="PANTHER" id="PTHR12461:SF105">
    <property type="entry name" value="HYPOXIA-INDUCIBLE FACTOR 1-ALPHA INHIBITOR"/>
    <property type="match status" value="1"/>
</dbReference>
<dbReference type="OrthoDB" id="263283at2759"/>
<evidence type="ECO:0000313" key="3">
    <source>
        <dbReference type="Proteomes" id="UP000194280"/>
    </source>
</evidence>
<proteinExistence type="predicted"/>
<feature type="domain" description="JmjC" evidence="1">
    <location>
        <begin position="105"/>
        <end position="288"/>
    </location>
</feature>
<dbReference type="Gene3D" id="2.60.120.650">
    <property type="entry name" value="Cupin"/>
    <property type="match status" value="1"/>
</dbReference>
<organism evidence="2 3">
    <name type="scientific">Hortaea werneckii EXF-2000</name>
    <dbReference type="NCBI Taxonomy" id="1157616"/>
    <lineage>
        <taxon>Eukaryota</taxon>
        <taxon>Fungi</taxon>
        <taxon>Dikarya</taxon>
        <taxon>Ascomycota</taxon>
        <taxon>Pezizomycotina</taxon>
        <taxon>Dothideomycetes</taxon>
        <taxon>Dothideomycetidae</taxon>
        <taxon>Mycosphaerellales</taxon>
        <taxon>Teratosphaeriaceae</taxon>
        <taxon>Hortaea</taxon>
    </lineage>
</organism>
<keyword evidence="3" id="KW-1185">Reference proteome</keyword>
<evidence type="ECO:0000259" key="1">
    <source>
        <dbReference type="PROSITE" id="PS51184"/>
    </source>
</evidence>
<comment type="caution">
    <text evidence="2">The sequence shown here is derived from an EMBL/GenBank/DDBJ whole genome shotgun (WGS) entry which is preliminary data.</text>
</comment>
<dbReference type="AlphaFoldDB" id="A0A1Z5TMJ3"/>
<dbReference type="InterPro" id="IPR041667">
    <property type="entry name" value="Cupin_8"/>
</dbReference>
<dbReference type="PANTHER" id="PTHR12461">
    <property type="entry name" value="HYPOXIA-INDUCIBLE FACTOR 1 ALPHA INHIBITOR-RELATED"/>
    <property type="match status" value="1"/>
</dbReference>
<dbReference type="Proteomes" id="UP000194280">
    <property type="component" value="Unassembled WGS sequence"/>
</dbReference>
<protein>
    <recommendedName>
        <fullName evidence="1">JmjC domain-containing protein</fullName>
    </recommendedName>
</protein>
<reference evidence="2 3" key="1">
    <citation type="submission" date="2017-01" db="EMBL/GenBank/DDBJ databases">
        <title>The recent genome duplication of the halophilic yeast Hortaea werneckii: insights from long-read sequencing.</title>
        <authorList>
            <person name="Sinha S."/>
            <person name="Flibotte S."/>
            <person name="Neira M."/>
            <person name="Lenassi M."/>
            <person name="Gostincar C."/>
            <person name="Stajich J.E."/>
            <person name="Nislow C.E."/>
        </authorList>
    </citation>
    <scope>NUCLEOTIDE SEQUENCE [LARGE SCALE GENOMIC DNA]</scope>
    <source>
        <strain evidence="2 3">EXF-2000</strain>
    </source>
</reference>
<dbReference type="PROSITE" id="PS51184">
    <property type="entry name" value="JMJC"/>
    <property type="match status" value="1"/>
</dbReference>
<dbReference type="EMBL" id="MUNK01000022">
    <property type="protein sequence ID" value="OTA37215.1"/>
    <property type="molecule type" value="Genomic_DNA"/>
</dbReference>
<dbReference type="STRING" id="1157616.A0A1Z5TMJ3"/>
<accession>A0A1Z5TMJ3</accession>
<dbReference type="Pfam" id="PF13621">
    <property type="entry name" value="Cupin_8"/>
    <property type="match status" value="1"/>
</dbReference>
<dbReference type="InterPro" id="IPR003347">
    <property type="entry name" value="JmjC_dom"/>
</dbReference>
<dbReference type="VEuPathDB" id="FungiDB:BTJ68_02667"/>
<evidence type="ECO:0000313" key="2">
    <source>
        <dbReference type="EMBL" id="OTA37215.1"/>
    </source>
</evidence>
<dbReference type="InParanoid" id="A0A1Z5TMJ3"/>
<dbReference type="SUPFAM" id="SSF51197">
    <property type="entry name" value="Clavaminate synthase-like"/>
    <property type="match status" value="1"/>
</dbReference>
<gene>
    <name evidence="2" type="ORF">BTJ68_02667</name>
</gene>
<name>A0A1Z5TMJ3_HORWE</name>